<dbReference type="Proteomes" id="UP001311730">
    <property type="component" value="Unassembled WGS sequence"/>
</dbReference>
<gene>
    <name evidence="1" type="ORF">VJJ08_08225</name>
</gene>
<organism evidence="1 2">
    <name type="scientific">Capnocytophaga gingivalis</name>
    <dbReference type="NCBI Taxonomy" id="1017"/>
    <lineage>
        <taxon>Bacteria</taxon>
        <taxon>Pseudomonadati</taxon>
        <taxon>Bacteroidota</taxon>
        <taxon>Flavobacteriia</taxon>
        <taxon>Flavobacteriales</taxon>
        <taxon>Flavobacteriaceae</taxon>
        <taxon>Capnocytophaga</taxon>
    </lineage>
</organism>
<proteinExistence type="predicted"/>
<keyword evidence="2" id="KW-1185">Reference proteome</keyword>
<sequence>MKSEKCFFSLFIFHSSLLIPRWRDSHTRLQVFSDFNSCLSYPQRPTKQRNTRVGRAGNKLGIIGHELQACASGGS</sequence>
<comment type="caution">
    <text evidence="1">The sequence shown here is derived from an EMBL/GenBank/DDBJ whole genome shotgun (WGS) entry which is preliminary data.</text>
</comment>
<dbReference type="RefSeq" id="WP_323983510.1">
    <property type="nucleotide sequence ID" value="NZ_JAYKBW010000008.1"/>
</dbReference>
<evidence type="ECO:0000313" key="2">
    <source>
        <dbReference type="Proteomes" id="UP001311730"/>
    </source>
</evidence>
<dbReference type="EMBL" id="JAYKBW010000008">
    <property type="protein sequence ID" value="MEB3075283.1"/>
    <property type="molecule type" value="Genomic_DNA"/>
</dbReference>
<protein>
    <recommendedName>
        <fullName evidence="3">Secreted protein</fullName>
    </recommendedName>
</protein>
<evidence type="ECO:0000313" key="1">
    <source>
        <dbReference type="EMBL" id="MEB3075283.1"/>
    </source>
</evidence>
<accession>A0ABU5Z9A5</accession>
<evidence type="ECO:0008006" key="3">
    <source>
        <dbReference type="Google" id="ProtNLM"/>
    </source>
</evidence>
<reference evidence="1 2" key="1">
    <citation type="submission" date="2023-12" db="EMBL/GenBank/DDBJ databases">
        <title>Genomic sequences of Capnocytophaga and Parvimonas strains.</title>
        <authorList>
            <person name="Watt R.M."/>
            <person name="Wang M."/>
            <person name="Yang T."/>
            <person name="Tong W.M."/>
        </authorList>
    </citation>
    <scope>NUCLEOTIDE SEQUENCE [LARGE SCALE GENOMIC DNA]</scope>
    <source>
        <strain evidence="1 2">CCUG 13096</strain>
    </source>
</reference>
<name>A0ABU5Z9A5_9FLAO</name>